<dbReference type="SMART" id="SM00717">
    <property type="entry name" value="SANT"/>
    <property type="match status" value="1"/>
</dbReference>
<reference evidence="6 7" key="2">
    <citation type="submission" date="2025-04" db="UniProtKB">
        <authorList>
            <consortium name="RefSeq"/>
        </authorList>
    </citation>
    <scope>IDENTIFICATION</scope>
    <source>
        <strain evidence="6 7">DH4</strain>
        <tissue evidence="6 7">Whole body</tissue>
    </source>
</reference>
<dbReference type="PANTHER" id="PTHR22929">
    <property type="entry name" value="RNA POLYMERASE III TRANSCRIPTION INITIATION FACTOR B"/>
    <property type="match status" value="1"/>
</dbReference>
<evidence type="ECO:0000256" key="1">
    <source>
        <dbReference type="ARBA" id="ARBA00004123"/>
    </source>
</evidence>
<feature type="domain" description="Myb-like" evidence="3">
    <location>
        <begin position="338"/>
        <end position="386"/>
    </location>
</feature>
<evidence type="ECO:0000313" key="7">
    <source>
        <dbReference type="RefSeq" id="XP_026299086.1"/>
    </source>
</evidence>
<feature type="compositionally biased region" description="Acidic residues" evidence="2">
    <location>
        <begin position="454"/>
        <end position="464"/>
    </location>
</feature>
<keyword evidence="5" id="KW-1185">Reference proteome</keyword>
<comment type="subcellular location">
    <subcellularLocation>
        <location evidence="1">Nucleus</location>
    </subcellularLocation>
</comment>
<dbReference type="GO" id="GO:0001156">
    <property type="term" value="F:TFIIIC-class transcription factor complex binding"/>
    <property type="evidence" value="ECO:0007669"/>
    <property type="project" value="TreeGrafter"/>
</dbReference>
<dbReference type="AlphaFoldDB" id="A0A7M7MPP8"/>
<dbReference type="InterPro" id="IPR039467">
    <property type="entry name" value="TFIIIB_B''_Myb"/>
</dbReference>
<dbReference type="GO" id="GO:0005634">
    <property type="term" value="C:nucleus"/>
    <property type="evidence" value="ECO:0007669"/>
    <property type="project" value="UniProtKB-SubCell"/>
</dbReference>
<proteinExistence type="predicted"/>
<accession>A0A7M7MQ42</accession>
<feature type="region of interest" description="Disordered" evidence="2">
    <location>
        <begin position="121"/>
        <end position="164"/>
    </location>
</feature>
<reference evidence="4" key="1">
    <citation type="submission" date="2021-01" db="UniProtKB">
        <authorList>
            <consortium name="EnsemblMetazoa"/>
        </authorList>
    </citation>
    <scope>IDENTIFICATION</scope>
    <source>
        <strain evidence="4">DH4</strain>
    </source>
</reference>
<dbReference type="RefSeq" id="XP_026299085.1">
    <property type="nucleotide sequence ID" value="XM_026443300.1"/>
</dbReference>
<organism evidence="4">
    <name type="scientific">Apis mellifera</name>
    <name type="common">Honeybee</name>
    <dbReference type="NCBI Taxonomy" id="7460"/>
    <lineage>
        <taxon>Eukaryota</taxon>
        <taxon>Metazoa</taxon>
        <taxon>Ecdysozoa</taxon>
        <taxon>Arthropoda</taxon>
        <taxon>Hexapoda</taxon>
        <taxon>Insecta</taxon>
        <taxon>Pterygota</taxon>
        <taxon>Neoptera</taxon>
        <taxon>Endopterygota</taxon>
        <taxon>Hymenoptera</taxon>
        <taxon>Apocrita</taxon>
        <taxon>Aculeata</taxon>
        <taxon>Apoidea</taxon>
        <taxon>Anthophila</taxon>
        <taxon>Apidae</taxon>
        <taxon>Apis</taxon>
    </lineage>
</organism>
<evidence type="ECO:0000313" key="5">
    <source>
        <dbReference type="Proteomes" id="UP000005203"/>
    </source>
</evidence>
<evidence type="ECO:0000259" key="3">
    <source>
        <dbReference type="SMART" id="SM00717"/>
    </source>
</evidence>
<dbReference type="Proteomes" id="UP000005203">
    <property type="component" value="Linkage group LG10"/>
</dbReference>
<dbReference type="EnsemblMetazoa" id="XM_026443301">
    <property type="protein sequence ID" value="XP_026299086"/>
    <property type="gene ID" value="LOC725286"/>
</dbReference>
<dbReference type="InterPro" id="IPR001005">
    <property type="entry name" value="SANT/Myb"/>
</dbReference>
<dbReference type="CTD" id="55814"/>
<accession>A0A8B8H511</accession>
<accession>A0A7M7MPP8</accession>
<dbReference type="EnsemblMetazoa" id="XM_026443300">
    <property type="protein sequence ID" value="XP_026299085"/>
    <property type="gene ID" value="LOC725286"/>
</dbReference>
<accession>A0A8B8H510</accession>
<name>A0A7M7MPP8_APIME</name>
<dbReference type="PANTHER" id="PTHR22929:SF0">
    <property type="entry name" value="TRANSCRIPTION FACTOR TFIIIB COMPONENT B'' HOMOLOG"/>
    <property type="match status" value="1"/>
</dbReference>
<dbReference type="GeneID" id="725286"/>
<dbReference type="GO" id="GO:0000126">
    <property type="term" value="C:transcription factor TFIIIB complex"/>
    <property type="evidence" value="ECO:0007669"/>
    <property type="project" value="TreeGrafter"/>
</dbReference>
<evidence type="ECO:0000313" key="6">
    <source>
        <dbReference type="RefSeq" id="XP_026299085.1"/>
    </source>
</evidence>
<feature type="compositionally biased region" description="Polar residues" evidence="2">
    <location>
        <begin position="145"/>
        <end position="155"/>
    </location>
</feature>
<feature type="compositionally biased region" description="Basic residues" evidence="2">
    <location>
        <begin position="427"/>
        <end position="445"/>
    </location>
</feature>
<evidence type="ECO:0000256" key="2">
    <source>
        <dbReference type="SAM" id="MobiDB-lite"/>
    </source>
</evidence>
<dbReference type="KEGG" id="ame:725286"/>
<dbReference type="OrthoDB" id="272624at2759"/>
<gene>
    <name evidence="6 7" type="primary">LOC725286</name>
</gene>
<dbReference type="SUPFAM" id="SSF46689">
    <property type="entry name" value="Homeodomain-like"/>
    <property type="match status" value="1"/>
</dbReference>
<evidence type="ECO:0000313" key="4">
    <source>
        <dbReference type="EnsemblMetazoa" id="XP_026299085"/>
    </source>
</evidence>
<feature type="region of interest" description="Disordered" evidence="2">
    <location>
        <begin position="424"/>
        <end position="464"/>
    </location>
</feature>
<dbReference type="InterPro" id="IPR009057">
    <property type="entry name" value="Homeodomain-like_sf"/>
</dbReference>
<protein>
    <submittedName>
        <fullName evidence="6 7">Transcription factor TFIIIB component B'' isoform X1</fullName>
    </submittedName>
</protein>
<sequence>MKRARIKAIVTVPTRRKATQDISDTEIINTFENNDKNKNISDDSLQSSENILHENQEQENLENTKKIIQIQEIEEQVPNEQFPTEQCNEYKSDSMQNSKEEIVNIQSSEILNITQITSPIKSTQNRSGFMKPTPKFDNNSRVRRNSIQGSGASTSESEDDSRRLPCSITNHTKNDLVQLSYNTKDAVTNNIKNNLITTKLGQKRRILVSESTRKLAEARREFHLKHENKTPDRSKLTMYDLIYYNPVTNPMKKSNESTTRKMLEYQSEEFQEEENEDDPSSAMPVPQVKVGPNGQLIIDEQSLVIEQTNAKKGRKVLAKEAIIDDDNSGSGFYKKRQKSKEWSERETLKFYKALNTIGTDFLLMQSLFPHRTRQEMKLKFKKEEKVNRHLVEKALAYHQEFDTEMLEKSLATFENSEKEYLHIQEKRKQKTKSKKNSKSTRRRRIVASSIAEMDASDNEEEKEDDFGLDSIMSKENTHLNDECQQTSNKMNKKMYKRTRDERKLLIKEDDVESLSSCNDVDSDTEIYRVRPTRSGRLPKVKRLQGPDINTLDNERLNCSSNDEITISSEDNAKVTENLIFDNINLNSEIHHIDPIKTVIPSIGNVEPGSLVILSKESLEEPGKSVLQVYMVSSDVNT</sequence>
<dbReference type="GO" id="GO:0070898">
    <property type="term" value="P:RNA polymerase III preinitiation complex assembly"/>
    <property type="evidence" value="ECO:0007669"/>
    <property type="project" value="TreeGrafter"/>
</dbReference>
<dbReference type="Pfam" id="PF15963">
    <property type="entry name" value="Myb_DNA-bind_7"/>
    <property type="match status" value="1"/>
</dbReference>
<dbReference type="RefSeq" id="XP_026299086.1">
    <property type="nucleotide sequence ID" value="XM_026443301.1"/>
</dbReference>